<comment type="caution">
    <text evidence="1">The sequence shown here is derived from an EMBL/GenBank/DDBJ whole genome shotgun (WGS) entry which is preliminary data.</text>
</comment>
<dbReference type="InterPro" id="IPR009964">
    <property type="entry name" value="DUF1491"/>
</dbReference>
<dbReference type="AlphaFoldDB" id="A0A6I4IXL9"/>
<dbReference type="Pfam" id="PF07372">
    <property type="entry name" value="DUF1491"/>
    <property type="match status" value="1"/>
</dbReference>
<dbReference type="Gene3D" id="3.40.1530.20">
    <property type="entry name" value="Protein of unknown function (DUF1491)"/>
    <property type="match status" value="1"/>
</dbReference>
<protein>
    <submittedName>
        <fullName evidence="1">DUF1491 family protein</fullName>
    </submittedName>
</protein>
<reference evidence="1 2" key="1">
    <citation type="submission" date="2019-12" db="EMBL/GenBank/DDBJ databases">
        <authorList>
            <person name="Huq M.A."/>
        </authorList>
    </citation>
    <scope>NUCLEOTIDE SEQUENCE [LARGE SCALE GENOMIC DNA]</scope>
    <source>
        <strain evidence="1 2">MAH-20</strain>
    </source>
</reference>
<dbReference type="EMBL" id="WQMS01000002">
    <property type="protein sequence ID" value="MVO76899.1"/>
    <property type="molecule type" value="Genomic_DNA"/>
</dbReference>
<dbReference type="RefSeq" id="WP_157025884.1">
    <property type="nucleotide sequence ID" value="NZ_WQMS01000002.1"/>
</dbReference>
<sequence length="102" mass="11298">MTVDALLRRVQAAGGFAMVLAKGDENAGAILLVCAERGATTALLERTVDINGSYRWTPCGPQDVESEAERDSYIRRRRDQDPDLWLIELDVADAERFAAEMI</sequence>
<dbReference type="Proteomes" id="UP000441389">
    <property type="component" value="Unassembled WGS sequence"/>
</dbReference>
<proteinExistence type="predicted"/>
<evidence type="ECO:0000313" key="2">
    <source>
        <dbReference type="Proteomes" id="UP000441389"/>
    </source>
</evidence>
<evidence type="ECO:0000313" key="1">
    <source>
        <dbReference type="EMBL" id="MVO76899.1"/>
    </source>
</evidence>
<organism evidence="1 2">
    <name type="scientific">Sphingomonas horti</name>
    <dbReference type="NCBI Taxonomy" id="2682842"/>
    <lineage>
        <taxon>Bacteria</taxon>
        <taxon>Pseudomonadati</taxon>
        <taxon>Pseudomonadota</taxon>
        <taxon>Alphaproteobacteria</taxon>
        <taxon>Sphingomonadales</taxon>
        <taxon>Sphingomonadaceae</taxon>
        <taxon>Sphingomonas</taxon>
    </lineage>
</organism>
<keyword evidence="2" id="KW-1185">Reference proteome</keyword>
<gene>
    <name evidence="1" type="ORF">GON01_02965</name>
</gene>
<accession>A0A6I4IXL9</accession>
<name>A0A6I4IXL9_9SPHN</name>